<name>A0A286N2S7_9CAUD</name>
<keyword evidence="2" id="KW-1185">Reference proteome</keyword>
<dbReference type="Proteomes" id="UP000225683">
    <property type="component" value="Genome"/>
</dbReference>
<protein>
    <submittedName>
        <fullName evidence="1">Uncharacterized protein</fullName>
    </submittedName>
</protein>
<dbReference type="OrthoDB" id="16375at10239"/>
<dbReference type="KEGG" id="vg:40086115"/>
<organism evidence="1 2">
    <name type="scientific">Arthrobacter phage Colucci</name>
    <dbReference type="NCBI Taxonomy" id="2015834"/>
    <lineage>
        <taxon>Viruses</taxon>
        <taxon>Duplodnaviria</taxon>
        <taxon>Heunggongvirae</taxon>
        <taxon>Uroviricota</taxon>
        <taxon>Caudoviricetes</taxon>
        <taxon>Klausavirus</taxon>
        <taxon>Klausavirus colucci</taxon>
    </lineage>
</organism>
<reference evidence="1 2" key="1">
    <citation type="submission" date="2017-06" db="EMBL/GenBank/DDBJ databases">
        <authorList>
            <person name="Conboy A.J."/>
            <person name="Conboy D.B."/>
            <person name="Kulkosky J."/>
            <person name="Cross T."/>
            <person name="Moy E.A."/>
            <person name="Stoner T.H."/>
            <person name="Garlena R.A."/>
            <person name="Russell D.A."/>
            <person name="Pope W.H."/>
            <person name="Jacobs-Sera D."/>
            <person name="Hatfull G.F."/>
        </authorList>
    </citation>
    <scope>NUCLEOTIDE SEQUENCE [LARGE SCALE GENOMIC DNA]</scope>
</reference>
<dbReference type="RefSeq" id="YP_009610027.1">
    <property type="nucleotide sequence ID" value="NC_042000.1"/>
</dbReference>
<gene>
    <name evidence="1" type="primary">13</name>
    <name evidence="1" type="ORF">SEA_COLUCCI_13</name>
</gene>
<dbReference type="EMBL" id="MF185718">
    <property type="protein sequence ID" value="ASX98684.1"/>
    <property type="molecule type" value="Genomic_DNA"/>
</dbReference>
<dbReference type="GeneID" id="40086115"/>
<proteinExistence type="predicted"/>
<sequence length="172" mass="18358">MAEATTWGVSVADIAALAPHIVITESEADPAPVPPGPDPFATNGATVRKLTTNQVNGFINDITAMVDMRIHERARIADPVFSAKIAAAAKDVVKNGAGSYLVAAAFPIKAGPNENTSYAAELWNRYKLGLEELEKAIASFIKDGVGLTPVEESPSRITSFFPPVRFADDMRF</sequence>
<evidence type="ECO:0000313" key="1">
    <source>
        <dbReference type="EMBL" id="ASX98684.1"/>
    </source>
</evidence>
<accession>A0A286N2S7</accession>
<evidence type="ECO:0000313" key="2">
    <source>
        <dbReference type="Proteomes" id="UP000225683"/>
    </source>
</evidence>